<evidence type="ECO:0000313" key="4">
    <source>
        <dbReference type="EMBL" id="BAB48332.1"/>
    </source>
</evidence>
<proteinExistence type="predicted"/>
<name>Q98LY1_RHILO</name>
<gene>
    <name evidence="4" type="ordered locus">mlr0825</name>
</gene>
<organism evidence="4 5">
    <name type="scientific">Mesorhizobium japonicum (strain LMG 29417 / CECT 9101 / MAFF 303099)</name>
    <name type="common">Mesorhizobium loti (strain MAFF 303099)</name>
    <dbReference type="NCBI Taxonomy" id="266835"/>
    <lineage>
        <taxon>Bacteria</taxon>
        <taxon>Pseudomonadati</taxon>
        <taxon>Pseudomonadota</taxon>
        <taxon>Alphaproteobacteria</taxon>
        <taxon>Hyphomicrobiales</taxon>
        <taxon>Phyllobacteriaceae</taxon>
        <taxon>Mesorhizobium</taxon>
    </lineage>
</organism>
<dbReference type="KEGG" id="mlo:mlr0825"/>
<dbReference type="PROSITE" id="PS50887">
    <property type="entry name" value="GGDEF"/>
    <property type="match status" value="1"/>
</dbReference>
<sequence length="418" mass="46049">MEVVRIKETLALPHLWSHQAKMAGGDASLRKTFWAIGSRSPCRRSTEPANSALGSEGKSGSDMQPAAATTERSTDIAATVVATMRQLGVLGLPRNYEIFYEALSGTNRELSLAVVSLSSRPTQDELDKIGRAFFAQNHGPGIVEHARDVIARELEEVAALLRSERSHIEKYGRILDETSNGLSGRSLLSQDLLQKIANAMAVATNSTIDHGKQIASTLSDKTAELESVKSKLEEYKRLADTDPLTQIRNRRAFDKEITRIYNSNKGILFNALILADIDRFKDINDRYGHPVGDKIIQIIAEIFQTSIRGDMFVARTGGEEFALIIEGASEDATYEIAERIRALIEQTPFTSSQTGMNYGTVTVSMGICMASEAEGPEDLYTKADRALYRSKVSGRNRVTKHSTMAGRAGKSWLLYKKD</sequence>
<dbReference type="eggNOG" id="COG2199">
    <property type="taxonomic scope" value="Bacteria"/>
</dbReference>
<feature type="domain" description="GGDEF" evidence="3">
    <location>
        <begin position="268"/>
        <end position="403"/>
    </location>
</feature>
<dbReference type="GO" id="GO:0052621">
    <property type="term" value="F:diguanylate cyclase activity"/>
    <property type="evidence" value="ECO:0007669"/>
    <property type="project" value="UniProtKB-EC"/>
</dbReference>
<dbReference type="CDD" id="cd01949">
    <property type="entry name" value="GGDEF"/>
    <property type="match status" value="1"/>
</dbReference>
<dbReference type="GO" id="GO:1902201">
    <property type="term" value="P:negative regulation of bacterial-type flagellum-dependent cell motility"/>
    <property type="evidence" value="ECO:0007669"/>
    <property type="project" value="TreeGrafter"/>
</dbReference>
<evidence type="ECO:0000313" key="5">
    <source>
        <dbReference type="Proteomes" id="UP000000552"/>
    </source>
</evidence>
<dbReference type="InterPro" id="IPR050469">
    <property type="entry name" value="Diguanylate_Cyclase"/>
</dbReference>
<evidence type="ECO:0000256" key="2">
    <source>
        <dbReference type="SAM" id="MobiDB-lite"/>
    </source>
</evidence>
<dbReference type="SUPFAM" id="SSF55073">
    <property type="entry name" value="Nucleotide cyclase"/>
    <property type="match status" value="1"/>
</dbReference>
<dbReference type="InterPro" id="IPR043128">
    <property type="entry name" value="Rev_trsase/Diguanyl_cyclase"/>
</dbReference>
<dbReference type="Gene3D" id="3.30.70.270">
    <property type="match status" value="1"/>
</dbReference>
<accession>Q98LY1</accession>
<dbReference type="SMART" id="SM00267">
    <property type="entry name" value="GGDEF"/>
    <property type="match status" value="1"/>
</dbReference>
<dbReference type="FunFam" id="3.30.70.270:FF:000001">
    <property type="entry name" value="Diguanylate cyclase domain protein"/>
    <property type="match status" value="1"/>
</dbReference>
<feature type="region of interest" description="Disordered" evidence="2">
    <location>
        <begin position="40"/>
        <end position="71"/>
    </location>
</feature>
<dbReference type="PANTHER" id="PTHR45138">
    <property type="entry name" value="REGULATORY COMPONENTS OF SENSORY TRANSDUCTION SYSTEM"/>
    <property type="match status" value="1"/>
</dbReference>
<dbReference type="Proteomes" id="UP000000552">
    <property type="component" value="Chromosome"/>
</dbReference>
<dbReference type="EC" id="2.7.7.65" evidence="1"/>
<protein>
    <recommendedName>
        <fullName evidence="1">diguanylate cyclase</fullName>
        <ecNumber evidence="1">2.7.7.65</ecNumber>
    </recommendedName>
</protein>
<evidence type="ECO:0000259" key="3">
    <source>
        <dbReference type="PROSITE" id="PS50887"/>
    </source>
</evidence>
<dbReference type="NCBIfam" id="TIGR00254">
    <property type="entry name" value="GGDEF"/>
    <property type="match status" value="1"/>
</dbReference>
<dbReference type="GO" id="GO:0005886">
    <property type="term" value="C:plasma membrane"/>
    <property type="evidence" value="ECO:0007669"/>
    <property type="project" value="TreeGrafter"/>
</dbReference>
<reference evidence="4 5" key="1">
    <citation type="journal article" date="2000" name="DNA Res.">
        <title>Complete genome structure of the nitrogen-fixing symbiotic bacterium Mesorhizobium loti.</title>
        <authorList>
            <person name="Kaneko T."/>
            <person name="Nakamura Y."/>
            <person name="Sato S."/>
            <person name="Asamizu E."/>
            <person name="Kato T."/>
            <person name="Sasamoto S."/>
            <person name="Watanabe A."/>
            <person name="Idesawa K."/>
            <person name="Ishikawa A."/>
            <person name="Kawashima K."/>
            <person name="Kimura T."/>
            <person name="Kishida Y."/>
            <person name="Kiyokawa C."/>
            <person name="Kohara M."/>
            <person name="Matsumoto M."/>
            <person name="Matsuno A."/>
            <person name="Mochizuki Y."/>
            <person name="Nakayama S."/>
            <person name="Nakazaki N."/>
            <person name="Shimpo S."/>
            <person name="Sugimoto M."/>
            <person name="Takeuchi C."/>
            <person name="Yamada M."/>
            <person name="Tabata S."/>
        </authorList>
    </citation>
    <scope>NUCLEOTIDE SEQUENCE [LARGE SCALE GENOMIC DNA]</scope>
    <source>
        <strain evidence="5">LMG 29417 / CECT 9101 / MAFF 303099</strain>
    </source>
</reference>
<dbReference type="AlphaFoldDB" id="Q98LY1"/>
<dbReference type="InterPro" id="IPR000160">
    <property type="entry name" value="GGDEF_dom"/>
</dbReference>
<dbReference type="HOGENOM" id="CLU_000445_11_5_5"/>
<dbReference type="PANTHER" id="PTHR45138:SF24">
    <property type="entry name" value="DIGUANYLATE CYCLASE DGCC-RELATED"/>
    <property type="match status" value="1"/>
</dbReference>
<dbReference type="EMBL" id="BA000012">
    <property type="protein sequence ID" value="BAB48332.1"/>
    <property type="molecule type" value="Genomic_DNA"/>
</dbReference>
<evidence type="ECO:0000256" key="1">
    <source>
        <dbReference type="ARBA" id="ARBA00012528"/>
    </source>
</evidence>
<dbReference type="InterPro" id="IPR029787">
    <property type="entry name" value="Nucleotide_cyclase"/>
</dbReference>
<dbReference type="Pfam" id="PF00990">
    <property type="entry name" value="GGDEF"/>
    <property type="match status" value="1"/>
</dbReference>
<dbReference type="GO" id="GO:0043709">
    <property type="term" value="P:cell adhesion involved in single-species biofilm formation"/>
    <property type="evidence" value="ECO:0007669"/>
    <property type="project" value="TreeGrafter"/>
</dbReference>